<dbReference type="RefSeq" id="XP_043011635.1">
    <property type="nucleotide sequence ID" value="XM_043150547.1"/>
</dbReference>
<dbReference type="Proteomes" id="UP001049176">
    <property type="component" value="Chromosome 3"/>
</dbReference>
<dbReference type="KEGG" id="more:E1B28_005944"/>
<reference evidence="2" key="1">
    <citation type="journal article" date="2021" name="Genome Biol. Evol.">
        <title>The assembled and annotated genome of the fairy-ring fungus Marasmius oreades.</title>
        <authorList>
            <person name="Hiltunen M."/>
            <person name="Ament-Velasquez S.L."/>
            <person name="Johannesson H."/>
        </authorList>
    </citation>
    <scope>NUCLEOTIDE SEQUENCE</scope>
    <source>
        <strain evidence="2">03SP1</strain>
    </source>
</reference>
<feature type="region of interest" description="Disordered" evidence="1">
    <location>
        <begin position="1"/>
        <end position="31"/>
    </location>
</feature>
<gene>
    <name evidence="2" type="ORF">E1B28_005944</name>
</gene>
<proteinExistence type="predicted"/>
<dbReference type="AlphaFoldDB" id="A0A9P7UVC6"/>
<organism evidence="2 3">
    <name type="scientific">Marasmius oreades</name>
    <name type="common">fairy-ring Marasmius</name>
    <dbReference type="NCBI Taxonomy" id="181124"/>
    <lineage>
        <taxon>Eukaryota</taxon>
        <taxon>Fungi</taxon>
        <taxon>Dikarya</taxon>
        <taxon>Basidiomycota</taxon>
        <taxon>Agaricomycotina</taxon>
        <taxon>Agaricomycetes</taxon>
        <taxon>Agaricomycetidae</taxon>
        <taxon>Agaricales</taxon>
        <taxon>Marasmiineae</taxon>
        <taxon>Marasmiaceae</taxon>
        <taxon>Marasmius</taxon>
    </lineage>
</organism>
<dbReference type="EMBL" id="CM032183">
    <property type="protein sequence ID" value="KAG7095165.1"/>
    <property type="molecule type" value="Genomic_DNA"/>
</dbReference>
<evidence type="ECO:0000256" key="1">
    <source>
        <dbReference type="SAM" id="MobiDB-lite"/>
    </source>
</evidence>
<comment type="caution">
    <text evidence="2">The sequence shown here is derived from an EMBL/GenBank/DDBJ whole genome shotgun (WGS) entry which is preliminary data.</text>
</comment>
<sequence length="263" mass="30358">MLGWSEDTTRKPGSVVRESKPKNTNTQEPSRLGFSLEHTAAKNAINFNSFNGSILWKKCKSSVAQSGDECCKRSWVFYQSPLDESITIGRVAEILTDETMHIIVIEEFQIAPNRDAFFELPYVYRRQGEESCIIVLSQNILFRQNVQHDCRKSKCEGTGVRARQQERQESNRIIQFIEHKSDDHFLINLYAFHNAHLVRRILPRGLTAPSLFFPDRINQHDKVAEGLRVKLTRRKDEIQRRCTEKRKQQANDGIGGAKRSRAN</sequence>
<keyword evidence="3" id="KW-1185">Reference proteome</keyword>
<evidence type="ECO:0000313" key="2">
    <source>
        <dbReference type="EMBL" id="KAG7095165.1"/>
    </source>
</evidence>
<protein>
    <submittedName>
        <fullName evidence="2">Uncharacterized protein</fullName>
    </submittedName>
</protein>
<accession>A0A9P7UVC6</accession>
<dbReference type="OrthoDB" id="2947226at2759"/>
<feature type="region of interest" description="Disordered" evidence="1">
    <location>
        <begin position="240"/>
        <end position="263"/>
    </location>
</feature>
<evidence type="ECO:0000313" key="3">
    <source>
        <dbReference type="Proteomes" id="UP001049176"/>
    </source>
</evidence>
<feature type="compositionally biased region" description="Basic and acidic residues" evidence="1">
    <location>
        <begin position="240"/>
        <end position="249"/>
    </location>
</feature>
<name>A0A9P7UVC6_9AGAR</name>
<dbReference type="GeneID" id="66075020"/>